<organism evidence="2 3">
    <name type="scientific">Haloterrigena gelatinilytica</name>
    <dbReference type="NCBI Taxonomy" id="2741724"/>
    <lineage>
        <taxon>Archaea</taxon>
        <taxon>Methanobacteriati</taxon>
        <taxon>Methanobacteriota</taxon>
        <taxon>Stenosarchaea group</taxon>
        <taxon>Halobacteria</taxon>
        <taxon>Halobacteriales</taxon>
        <taxon>Natrialbaceae</taxon>
        <taxon>Haloterrigena</taxon>
    </lineage>
</organism>
<dbReference type="AlphaFoldDB" id="A0A8J8GIC6"/>
<dbReference type="OrthoDB" id="247722at2157"/>
<accession>A0A8J8GIC6</accession>
<sequence length="119" mass="13339">MTNEKVSQDVAFRLLSHVYRRALLECLDRHDAPVSLADAAADVARACNETPAPDVSDEEIERIYLSLHHSHVPRLADRGAVSYDRDRKVVTLTERGERIITVHDRVSPDVPLEVTDAGR</sequence>
<evidence type="ECO:0000313" key="2">
    <source>
        <dbReference type="EMBL" id="NUB89986.1"/>
    </source>
</evidence>
<dbReference type="InterPro" id="IPR055768">
    <property type="entry name" value="DUF7344"/>
</dbReference>
<reference evidence="2" key="1">
    <citation type="submission" date="2020-06" db="EMBL/GenBank/DDBJ databases">
        <title>Haloterrigena sp. nov., an extremely halophilic archaeon isolated from a saline sediment.</title>
        <authorList>
            <person name="Liu B.-B."/>
        </authorList>
    </citation>
    <scope>NUCLEOTIDE SEQUENCE</scope>
    <source>
        <strain evidence="2">SYSU A121-1</strain>
    </source>
</reference>
<name>A0A8J8GIC6_9EURY</name>
<dbReference type="RefSeq" id="WP_174701218.1">
    <property type="nucleotide sequence ID" value="NZ_JABURA010000001.1"/>
</dbReference>
<dbReference type="EMBL" id="JABURA010000001">
    <property type="protein sequence ID" value="NUB89986.1"/>
    <property type="molecule type" value="Genomic_DNA"/>
</dbReference>
<gene>
    <name evidence="2" type="ORF">HT576_02925</name>
</gene>
<evidence type="ECO:0000259" key="1">
    <source>
        <dbReference type="Pfam" id="PF24035"/>
    </source>
</evidence>
<feature type="domain" description="DUF7344" evidence="1">
    <location>
        <begin position="12"/>
        <end position="91"/>
    </location>
</feature>
<proteinExistence type="predicted"/>
<dbReference type="Pfam" id="PF24035">
    <property type="entry name" value="DUF7344"/>
    <property type="match status" value="1"/>
</dbReference>
<comment type="caution">
    <text evidence="2">The sequence shown here is derived from an EMBL/GenBank/DDBJ whole genome shotgun (WGS) entry which is preliminary data.</text>
</comment>
<evidence type="ECO:0000313" key="3">
    <source>
        <dbReference type="Proteomes" id="UP000728647"/>
    </source>
</evidence>
<protein>
    <recommendedName>
        <fullName evidence="1">DUF7344 domain-containing protein</fullName>
    </recommendedName>
</protein>
<dbReference type="Proteomes" id="UP000728647">
    <property type="component" value="Unassembled WGS sequence"/>
</dbReference>